<dbReference type="RefSeq" id="WP_108894931.1">
    <property type="nucleotide sequence ID" value="NZ_ONZF01000007.1"/>
</dbReference>
<evidence type="ECO:0000313" key="2">
    <source>
        <dbReference type="EMBL" id="SPJ25125.1"/>
    </source>
</evidence>
<proteinExistence type="predicted"/>
<gene>
    <name evidence="2" type="ORF">PAA8504_02971</name>
</gene>
<dbReference type="AlphaFoldDB" id="A0A2R8BY80"/>
<feature type="signal peptide" evidence="1">
    <location>
        <begin position="1"/>
        <end position="17"/>
    </location>
</feature>
<evidence type="ECO:0000256" key="1">
    <source>
        <dbReference type="SAM" id="SignalP"/>
    </source>
</evidence>
<evidence type="ECO:0000313" key="3">
    <source>
        <dbReference type="Proteomes" id="UP000244912"/>
    </source>
</evidence>
<dbReference type="Proteomes" id="UP000244912">
    <property type="component" value="Unassembled WGS sequence"/>
</dbReference>
<accession>A0A2R8BY80</accession>
<feature type="chain" id="PRO_5015330651" description="PepSY domain-containing protein" evidence="1">
    <location>
        <begin position="18"/>
        <end position="81"/>
    </location>
</feature>
<sequence length="81" mass="8641">MRVLTAALILMPSALLAQDLEQTVTAFLAEHGFSDIELVRHSGTLTASAEGEGRVIEIVYNAATGEIISQELSMLDPDAVQ</sequence>
<evidence type="ECO:0008006" key="4">
    <source>
        <dbReference type="Google" id="ProtNLM"/>
    </source>
</evidence>
<keyword evidence="1" id="KW-0732">Signal</keyword>
<name>A0A2R8BY80_9RHOB</name>
<dbReference type="OrthoDB" id="7875038at2"/>
<dbReference type="EMBL" id="ONZF01000007">
    <property type="protein sequence ID" value="SPJ25125.1"/>
    <property type="molecule type" value="Genomic_DNA"/>
</dbReference>
<organism evidence="2 3">
    <name type="scientific">Palleronia abyssalis</name>
    <dbReference type="NCBI Taxonomy" id="1501240"/>
    <lineage>
        <taxon>Bacteria</taxon>
        <taxon>Pseudomonadati</taxon>
        <taxon>Pseudomonadota</taxon>
        <taxon>Alphaproteobacteria</taxon>
        <taxon>Rhodobacterales</taxon>
        <taxon>Roseobacteraceae</taxon>
        <taxon>Palleronia</taxon>
    </lineage>
</organism>
<protein>
    <recommendedName>
        <fullName evidence="4">PepSY domain-containing protein</fullName>
    </recommendedName>
</protein>
<reference evidence="2 3" key="1">
    <citation type="submission" date="2018-03" db="EMBL/GenBank/DDBJ databases">
        <authorList>
            <person name="Keele B.F."/>
        </authorList>
    </citation>
    <scope>NUCLEOTIDE SEQUENCE [LARGE SCALE GENOMIC DNA]</scope>
    <source>
        <strain evidence="2 3">CECT 8504</strain>
    </source>
</reference>
<keyword evidence="3" id="KW-1185">Reference proteome</keyword>